<organism evidence="2 3">
    <name type="scientific">Labilithrix luteola</name>
    <dbReference type="NCBI Taxonomy" id="1391654"/>
    <lineage>
        <taxon>Bacteria</taxon>
        <taxon>Pseudomonadati</taxon>
        <taxon>Myxococcota</taxon>
        <taxon>Polyangia</taxon>
        <taxon>Polyangiales</taxon>
        <taxon>Labilitrichaceae</taxon>
        <taxon>Labilithrix</taxon>
    </lineage>
</organism>
<evidence type="ECO:0000313" key="2">
    <source>
        <dbReference type="EMBL" id="AKU94256.1"/>
    </source>
</evidence>
<reference evidence="2 3" key="1">
    <citation type="submission" date="2015-08" db="EMBL/GenBank/DDBJ databases">
        <authorList>
            <person name="Babu N.S."/>
            <person name="Beckwith C.J."/>
            <person name="Beseler K.G."/>
            <person name="Brison A."/>
            <person name="Carone J.V."/>
            <person name="Caskin T.P."/>
            <person name="Diamond M."/>
            <person name="Durham M.E."/>
            <person name="Foxe J.M."/>
            <person name="Go M."/>
            <person name="Henderson B.A."/>
            <person name="Jones I.B."/>
            <person name="McGettigan J.A."/>
            <person name="Micheletti S.J."/>
            <person name="Nasrallah M.E."/>
            <person name="Ortiz D."/>
            <person name="Piller C.R."/>
            <person name="Privatt S.R."/>
            <person name="Schneider S.L."/>
            <person name="Sharp S."/>
            <person name="Smith T.C."/>
            <person name="Stanton J.D."/>
            <person name="Ullery H.E."/>
            <person name="Wilson R.J."/>
            <person name="Serrano M.G."/>
            <person name="Buck G."/>
            <person name="Lee V."/>
            <person name="Wang Y."/>
            <person name="Carvalho R."/>
            <person name="Voegtly L."/>
            <person name="Shi R."/>
            <person name="Duckworth R."/>
            <person name="Johnson A."/>
            <person name="Loviza R."/>
            <person name="Walstead R."/>
            <person name="Shah Z."/>
            <person name="Kiflezghi M."/>
            <person name="Wade K."/>
            <person name="Ball S.L."/>
            <person name="Bradley K.W."/>
            <person name="Asai D.J."/>
            <person name="Bowman C.A."/>
            <person name="Russell D.A."/>
            <person name="Pope W.H."/>
            <person name="Jacobs-Sera D."/>
            <person name="Hendrix R.W."/>
            <person name="Hatfull G.F."/>
        </authorList>
    </citation>
    <scope>NUCLEOTIDE SEQUENCE [LARGE SCALE GENOMIC DNA]</scope>
    <source>
        <strain evidence="2 3">DSM 27648</strain>
    </source>
</reference>
<dbReference type="EMBL" id="CP012333">
    <property type="protein sequence ID" value="AKU94256.1"/>
    <property type="molecule type" value="Genomic_DNA"/>
</dbReference>
<dbReference type="STRING" id="1391654.AKJ09_00920"/>
<feature type="transmembrane region" description="Helical" evidence="1">
    <location>
        <begin position="56"/>
        <end position="74"/>
    </location>
</feature>
<feature type="transmembrane region" description="Helical" evidence="1">
    <location>
        <begin position="113"/>
        <end position="134"/>
    </location>
</feature>
<sequence>MGWWILARVLGRAPSAPARSKRRHPCAPRRADDVLARISRGARVRSRVAPRAARRGGTLLAGLASALAAPRAAVVGQTLQTTFASVVFSIAFAVVVAPIAFAALGARSRVGGYLFLVSVVVIPEIIASALAKVLPDGVAEVLSVPSALSALRSALGPGPVEVGRAFRAVVAIAIFTGLAMLLVRRDAIRIEEEGGDA</sequence>
<dbReference type="Proteomes" id="UP000064967">
    <property type="component" value="Chromosome"/>
</dbReference>
<evidence type="ECO:0000256" key="1">
    <source>
        <dbReference type="SAM" id="Phobius"/>
    </source>
</evidence>
<accession>A0A0K1PLJ3</accession>
<evidence type="ECO:0000313" key="3">
    <source>
        <dbReference type="Proteomes" id="UP000064967"/>
    </source>
</evidence>
<feature type="transmembrane region" description="Helical" evidence="1">
    <location>
        <begin position="165"/>
        <end position="183"/>
    </location>
</feature>
<name>A0A0K1PLJ3_9BACT</name>
<dbReference type="KEGG" id="llu:AKJ09_00920"/>
<gene>
    <name evidence="2" type="ORF">AKJ09_00920</name>
</gene>
<proteinExistence type="predicted"/>
<keyword evidence="1" id="KW-0812">Transmembrane</keyword>
<dbReference type="AlphaFoldDB" id="A0A0K1PLJ3"/>
<feature type="transmembrane region" description="Helical" evidence="1">
    <location>
        <begin position="86"/>
        <end position="106"/>
    </location>
</feature>
<keyword evidence="1" id="KW-1133">Transmembrane helix</keyword>
<keyword evidence="1" id="KW-0472">Membrane</keyword>
<protein>
    <submittedName>
        <fullName evidence="2">Uncharacterized protein</fullName>
    </submittedName>
</protein>
<keyword evidence="3" id="KW-1185">Reference proteome</keyword>